<dbReference type="VEuPathDB" id="FungiDB:AeMF1_009007"/>
<evidence type="ECO:0000313" key="2">
    <source>
        <dbReference type="Proteomes" id="UP000481153"/>
    </source>
</evidence>
<protein>
    <submittedName>
        <fullName evidence="1">Uncharacterized protein</fullName>
    </submittedName>
</protein>
<accession>A0A6G0WR22</accession>
<dbReference type="EMBL" id="VJMJ01000159">
    <property type="protein sequence ID" value="KAF0729867.1"/>
    <property type="molecule type" value="Genomic_DNA"/>
</dbReference>
<gene>
    <name evidence="1" type="ORF">Ae201684_012511</name>
</gene>
<dbReference type="Proteomes" id="UP000481153">
    <property type="component" value="Unassembled WGS sequence"/>
</dbReference>
<dbReference type="AlphaFoldDB" id="A0A6G0WR22"/>
<comment type="caution">
    <text evidence="1">The sequence shown here is derived from an EMBL/GenBank/DDBJ whole genome shotgun (WGS) entry which is preliminary data.</text>
</comment>
<evidence type="ECO:0000313" key="1">
    <source>
        <dbReference type="EMBL" id="KAF0729867.1"/>
    </source>
</evidence>
<keyword evidence="2" id="KW-1185">Reference proteome</keyword>
<name>A0A6G0WR22_9STRA</name>
<sequence>MISAGANSGRQVGRSLSVVRVAGMNSAAWKIYEEWASSLGEQDSLVEVDFAPPDELRHTLLCPPEGPIEGMMNEANSLLHHLAPAMIQDFLQGVPAFIANLAPINIPLQPAAIRHGKVAVCAVPGHFQSWPQLPNQSQLAPRCLHLRRCVHMATQYRDH</sequence>
<organism evidence="1 2">
    <name type="scientific">Aphanomyces euteiches</name>
    <dbReference type="NCBI Taxonomy" id="100861"/>
    <lineage>
        <taxon>Eukaryota</taxon>
        <taxon>Sar</taxon>
        <taxon>Stramenopiles</taxon>
        <taxon>Oomycota</taxon>
        <taxon>Saprolegniomycetes</taxon>
        <taxon>Saprolegniales</taxon>
        <taxon>Verrucalvaceae</taxon>
        <taxon>Aphanomyces</taxon>
    </lineage>
</organism>
<reference evidence="1 2" key="1">
    <citation type="submission" date="2019-07" db="EMBL/GenBank/DDBJ databases">
        <title>Genomics analysis of Aphanomyces spp. identifies a new class of oomycete effector associated with host adaptation.</title>
        <authorList>
            <person name="Gaulin E."/>
        </authorList>
    </citation>
    <scope>NUCLEOTIDE SEQUENCE [LARGE SCALE GENOMIC DNA]</scope>
    <source>
        <strain evidence="1 2">ATCC 201684</strain>
    </source>
</reference>
<proteinExistence type="predicted"/>